<feature type="domain" description="SNF2 N-terminal" evidence="4">
    <location>
        <begin position="216"/>
        <end position="280"/>
    </location>
</feature>
<proteinExistence type="predicted"/>
<evidence type="ECO:0000256" key="2">
    <source>
        <dbReference type="ARBA" id="ARBA00022801"/>
    </source>
</evidence>
<dbReference type="InterPro" id="IPR027417">
    <property type="entry name" value="P-loop_NTPase"/>
</dbReference>
<organism evidence="6 7">
    <name type="scientific">Sclerotinia trifoliorum</name>
    <dbReference type="NCBI Taxonomy" id="28548"/>
    <lineage>
        <taxon>Eukaryota</taxon>
        <taxon>Fungi</taxon>
        <taxon>Dikarya</taxon>
        <taxon>Ascomycota</taxon>
        <taxon>Pezizomycotina</taxon>
        <taxon>Leotiomycetes</taxon>
        <taxon>Helotiales</taxon>
        <taxon>Sclerotiniaceae</taxon>
        <taxon>Sclerotinia</taxon>
    </lineage>
</organism>
<keyword evidence="3" id="KW-0067">ATP-binding</keyword>
<keyword evidence="7" id="KW-1185">Reference proteome</keyword>
<comment type="caution">
    <text evidence="6">The sequence shown here is derived from an EMBL/GenBank/DDBJ whole genome shotgun (WGS) entry which is preliminary data.</text>
</comment>
<dbReference type="AlphaFoldDB" id="A0A8H2VUD3"/>
<dbReference type="GO" id="GO:0016787">
    <property type="term" value="F:hydrolase activity"/>
    <property type="evidence" value="ECO:0007669"/>
    <property type="project" value="UniProtKB-KW"/>
</dbReference>
<feature type="domain" description="SNF2 N-terminal" evidence="4">
    <location>
        <begin position="149"/>
        <end position="209"/>
    </location>
</feature>
<dbReference type="Proteomes" id="UP000624404">
    <property type="component" value="Unassembled WGS sequence"/>
</dbReference>
<evidence type="ECO:0000256" key="1">
    <source>
        <dbReference type="ARBA" id="ARBA00022741"/>
    </source>
</evidence>
<gene>
    <name evidence="6" type="ORF">SCLTRI_LOCUS4520</name>
</gene>
<dbReference type="OrthoDB" id="448448at2759"/>
<dbReference type="GO" id="GO:0006281">
    <property type="term" value="P:DNA repair"/>
    <property type="evidence" value="ECO:0007669"/>
    <property type="project" value="TreeGrafter"/>
</dbReference>
<reference evidence="6" key="1">
    <citation type="submission" date="2020-10" db="EMBL/GenBank/DDBJ databases">
        <authorList>
            <person name="Kusch S."/>
        </authorList>
    </citation>
    <scope>NUCLEOTIDE SEQUENCE</scope>
    <source>
        <strain evidence="6">SwB9</strain>
    </source>
</reference>
<keyword evidence="2" id="KW-0378">Hydrolase</keyword>
<evidence type="ECO:0000256" key="3">
    <source>
        <dbReference type="ARBA" id="ARBA00022840"/>
    </source>
</evidence>
<dbReference type="Pfam" id="PF00176">
    <property type="entry name" value="SNF2-rel_dom"/>
    <property type="match status" value="2"/>
</dbReference>
<dbReference type="PANTHER" id="PTHR45626">
    <property type="entry name" value="TRANSCRIPTION TERMINATION FACTOR 2-RELATED"/>
    <property type="match status" value="1"/>
</dbReference>
<dbReference type="Pfam" id="PF00271">
    <property type="entry name" value="Helicase_C"/>
    <property type="match status" value="1"/>
</dbReference>
<evidence type="ECO:0000313" key="6">
    <source>
        <dbReference type="EMBL" id="CAD6444727.1"/>
    </source>
</evidence>
<sequence>MNLASNQSYCAVEIQDEKTRGKVVDDEKENSRLKIFLCVIFYGVIEAFEDVDEFFQECQIQEEPVTTASTTYESITGLAGNVNPQIDLFAVLRNEDNIEEVLDNFTKTLKASTQIYVAKRIGVGFGSSRSDIWSREGSLYFNTVNRETQLTPPPDFRGGLLADEMGLGKALAMIALIALNPIEPEIKTENVLVISRGSIKTTLIIAPLSFKPSIDVLSGYDIVLTTYETIAAQINKFHKSNSVEEIIYSVTCHRVIQDEAHIIRNRRTSRAKSVCTLPRSNLKCWNHYESEFCADKTKSSSSKSKGLQNGEKCHLSYWTFTLDLIEYAIRSFQTTNHVRVILVSITCGGVGLELTAASRAYLMEPQWNPQMEEQALCRVYRLGQKKDVTTIRYRILDSFEENVVTIQDWKKELANLTFSNAKLSEKDVEAGRLQYLRAALK</sequence>
<dbReference type="GO" id="GO:0005634">
    <property type="term" value="C:nucleus"/>
    <property type="evidence" value="ECO:0007669"/>
    <property type="project" value="TreeGrafter"/>
</dbReference>
<dbReference type="PANTHER" id="PTHR45626:SF52">
    <property type="entry name" value="SINGLE-STRANDED DNA-DEPENDENT ATPASE (EUROFUNG)"/>
    <property type="match status" value="1"/>
</dbReference>
<evidence type="ECO:0000259" key="5">
    <source>
        <dbReference type="Pfam" id="PF00271"/>
    </source>
</evidence>
<name>A0A8H2VUD3_9HELO</name>
<dbReference type="EMBL" id="CAJHIA010000012">
    <property type="protein sequence ID" value="CAD6444727.1"/>
    <property type="molecule type" value="Genomic_DNA"/>
</dbReference>
<feature type="domain" description="Helicase C-terminal" evidence="5">
    <location>
        <begin position="326"/>
        <end position="383"/>
    </location>
</feature>
<dbReference type="GO" id="GO:0008094">
    <property type="term" value="F:ATP-dependent activity, acting on DNA"/>
    <property type="evidence" value="ECO:0007669"/>
    <property type="project" value="TreeGrafter"/>
</dbReference>
<dbReference type="Gene3D" id="3.40.50.300">
    <property type="entry name" value="P-loop containing nucleotide triphosphate hydrolases"/>
    <property type="match status" value="1"/>
</dbReference>
<dbReference type="InterPro" id="IPR000330">
    <property type="entry name" value="SNF2_N"/>
</dbReference>
<dbReference type="Gene3D" id="3.40.50.10810">
    <property type="entry name" value="Tandem AAA-ATPase domain"/>
    <property type="match status" value="2"/>
</dbReference>
<dbReference type="InterPro" id="IPR038718">
    <property type="entry name" value="SNF2-like_sf"/>
</dbReference>
<dbReference type="GO" id="GO:0005524">
    <property type="term" value="F:ATP binding"/>
    <property type="evidence" value="ECO:0007669"/>
    <property type="project" value="UniProtKB-KW"/>
</dbReference>
<dbReference type="InterPro" id="IPR050628">
    <property type="entry name" value="SNF2_RAD54_helicase_TF"/>
</dbReference>
<dbReference type="CDD" id="cd18793">
    <property type="entry name" value="SF2_C_SNF"/>
    <property type="match status" value="1"/>
</dbReference>
<protein>
    <submittedName>
        <fullName evidence="6">Af1a38af-3046-4fa3-bfae-7c9db5c40625</fullName>
    </submittedName>
</protein>
<keyword evidence="1" id="KW-0547">Nucleotide-binding</keyword>
<accession>A0A8H2VUD3</accession>
<evidence type="ECO:0000313" key="7">
    <source>
        <dbReference type="Proteomes" id="UP000624404"/>
    </source>
</evidence>
<dbReference type="InterPro" id="IPR001650">
    <property type="entry name" value="Helicase_C-like"/>
</dbReference>
<dbReference type="InterPro" id="IPR049730">
    <property type="entry name" value="SNF2/RAD54-like_C"/>
</dbReference>
<dbReference type="SUPFAM" id="SSF52540">
    <property type="entry name" value="P-loop containing nucleoside triphosphate hydrolases"/>
    <property type="match status" value="2"/>
</dbReference>
<evidence type="ECO:0000259" key="4">
    <source>
        <dbReference type="Pfam" id="PF00176"/>
    </source>
</evidence>